<dbReference type="AlphaFoldDB" id="A0A9Q3BSQ4"/>
<sequence length="212" mass="23798">MIIPVPSSINLSTPLQGHHPMVTSLLNCSKVIIRPMKHGNGRRTFDLGPIVTISCQPWDSNAKNKTNQIPCDKTHWFLVILASKLRGNRLQAPVAPNEPSQHNEPPIPGPSLSSEPYEDVLTCEPEPEVARRNPQRNHLVSPHFMFFTLTRFSSPLLRPYPACPTPPCSIIIIDNMLFGSPSPQSHNEAWKEFKDLRTNLMIPQAIVYKSIN</sequence>
<keyword evidence="3" id="KW-1185">Reference proteome</keyword>
<protein>
    <submittedName>
        <fullName evidence="2">Uncharacterized protein</fullName>
    </submittedName>
</protein>
<reference evidence="2" key="1">
    <citation type="submission" date="2021-03" db="EMBL/GenBank/DDBJ databases">
        <title>Draft genome sequence of rust myrtle Austropuccinia psidii MF-1, a brazilian biotype.</title>
        <authorList>
            <person name="Quecine M.C."/>
            <person name="Pachon D.M.R."/>
            <person name="Bonatelli M.L."/>
            <person name="Correr F.H."/>
            <person name="Franceschini L.M."/>
            <person name="Leite T.F."/>
            <person name="Margarido G.R.A."/>
            <person name="Almeida C.A."/>
            <person name="Ferrarezi J.A."/>
            <person name="Labate C.A."/>
        </authorList>
    </citation>
    <scope>NUCLEOTIDE SEQUENCE</scope>
    <source>
        <strain evidence="2">MF-1</strain>
    </source>
</reference>
<feature type="region of interest" description="Disordered" evidence="1">
    <location>
        <begin position="90"/>
        <end position="118"/>
    </location>
</feature>
<evidence type="ECO:0000313" key="2">
    <source>
        <dbReference type="EMBL" id="MBW0470181.1"/>
    </source>
</evidence>
<gene>
    <name evidence="2" type="ORF">O181_009896</name>
</gene>
<accession>A0A9Q3BSQ4</accession>
<comment type="caution">
    <text evidence="2">The sequence shown here is derived from an EMBL/GenBank/DDBJ whole genome shotgun (WGS) entry which is preliminary data.</text>
</comment>
<dbReference type="EMBL" id="AVOT02002389">
    <property type="protein sequence ID" value="MBW0470181.1"/>
    <property type="molecule type" value="Genomic_DNA"/>
</dbReference>
<organism evidence="2 3">
    <name type="scientific">Austropuccinia psidii MF-1</name>
    <dbReference type="NCBI Taxonomy" id="1389203"/>
    <lineage>
        <taxon>Eukaryota</taxon>
        <taxon>Fungi</taxon>
        <taxon>Dikarya</taxon>
        <taxon>Basidiomycota</taxon>
        <taxon>Pucciniomycotina</taxon>
        <taxon>Pucciniomycetes</taxon>
        <taxon>Pucciniales</taxon>
        <taxon>Sphaerophragmiaceae</taxon>
        <taxon>Austropuccinia</taxon>
    </lineage>
</organism>
<name>A0A9Q3BSQ4_9BASI</name>
<proteinExistence type="predicted"/>
<evidence type="ECO:0000313" key="3">
    <source>
        <dbReference type="Proteomes" id="UP000765509"/>
    </source>
</evidence>
<dbReference type="Proteomes" id="UP000765509">
    <property type="component" value="Unassembled WGS sequence"/>
</dbReference>
<evidence type="ECO:0000256" key="1">
    <source>
        <dbReference type="SAM" id="MobiDB-lite"/>
    </source>
</evidence>